<dbReference type="EMBL" id="BAAAOH010000001">
    <property type="protein sequence ID" value="GAA1995018.1"/>
    <property type="molecule type" value="Genomic_DNA"/>
</dbReference>
<evidence type="ECO:0000256" key="2">
    <source>
        <dbReference type="ARBA" id="ARBA00023315"/>
    </source>
</evidence>
<dbReference type="Gene3D" id="3.40.630.30">
    <property type="match status" value="1"/>
</dbReference>
<name>A0ABN2SZB8_9MICO</name>
<sequence length="188" mass="20934">MTDIRPLVPEDREDWLPLWRAYLEFYEHELSSELTELTFARLADPEFAAWGAMARDAGGRAIGFVNWLTHPSTWALGTYCYLEDLFVAPDVRGSGTGRALIDTVATWAREHDCAQVYWLTAESNATARGLYDRVADRTGFIHYAIEFGELAAVGRGSVCEHALDRCTLAREVGLIPRASSSVGRASDF</sequence>
<dbReference type="PROSITE" id="PS51186">
    <property type="entry name" value="GNAT"/>
    <property type="match status" value="1"/>
</dbReference>
<dbReference type="Proteomes" id="UP001500326">
    <property type="component" value="Unassembled WGS sequence"/>
</dbReference>
<dbReference type="PANTHER" id="PTHR10545">
    <property type="entry name" value="DIAMINE N-ACETYLTRANSFERASE"/>
    <property type="match status" value="1"/>
</dbReference>
<dbReference type="InterPro" id="IPR051016">
    <property type="entry name" value="Diverse_Substrate_AcTransf"/>
</dbReference>
<evidence type="ECO:0000313" key="5">
    <source>
        <dbReference type="Proteomes" id="UP001500326"/>
    </source>
</evidence>
<dbReference type="Pfam" id="PF00583">
    <property type="entry name" value="Acetyltransf_1"/>
    <property type="match status" value="1"/>
</dbReference>
<reference evidence="4 5" key="1">
    <citation type="journal article" date="2019" name="Int. J. Syst. Evol. Microbiol.">
        <title>The Global Catalogue of Microorganisms (GCM) 10K type strain sequencing project: providing services to taxonomists for standard genome sequencing and annotation.</title>
        <authorList>
            <consortium name="The Broad Institute Genomics Platform"/>
            <consortium name="The Broad Institute Genome Sequencing Center for Infectious Disease"/>
            <person name="Wu L."/>
            <person name="Ma J."/>
        </authorList>
    </citation>
    <scope>NUCLEOTIDE SEQUENCE [LARGE SCALE GENOMIC DNA]</scope>
    <source>
        <strain evidence="4 5">JCM 14902</strain>
    </source>
</reference>
<accession>A0ABN2SZB8</accession>
<keyword evidence="2" id="KW-0012">Acyltransferase</keyword>
<dbReference type="InterPro" id="IPR000182">
    <property type="entry name" value="GNAT_dom"/>
</dbReference>
<gene>
    <name evidence="4" type="ORF">GCM10009777_33730</name>
</gene>
<organism evidence="4 5">
    <name type="scientific">Microbacterium pumilum</name>
    <dbReference type="NCBI Taxonomy" id="344165"/>
    <lineage>
        <taxon>Bacteria</taxon>
        <taxon>Bacillati</taxon>
        <taxon>Actinomycetota</taxon>
        <taxon>Actinomycetes</taxon>
        <taxon>Micrococcales</taxon>
        <taxon>Microbacteriaceae</taxon>
        <taxon>Microbacterium</taxon>
    </lineage>
</organism>
<dbReference type="SUPFAM" id="SSF55729">
    <property type="entry name" value="Acyl-CoA N-acyltransferases (Nat)"/>
    <property type="match status" value="1"/>
</dbReference>
<evidence type="ECO:0000256" key="1">
    <source>
        <dbReference type="ARBA" id="ARBA00022679"/>
    </source>
</evidence>
<dbReference type="CDD" id="cd04301">
    <property type="entry name" value="NAT_SF"/>
    <property type="match status" value="1"/>
</dbReference>
<dbReference type="RefSeq" id="WP_344067189.1">
    <property type="nucleotide sequence ID" value="NZ_BAAAOH010000001.1"/>
</dbReference>
<keyword evidence="5" id="KW-1185">Reference proteome</keyword>
<evidence type="ECO:0000313" key="4">
    <source>
        <dbReference type="EMBL" id="GAA1995018.1"/>
    </source>
</evidence>
<proteinExistence type="predicted"/>
<dbReference type="InterPro" id="IPR016181">
    <property type="entry name" value="Acyl_CoA_acyltransferase"/>
</dbReference>
<protein>
    <submittedName>
        <fullName evidence="4">GNAT family N-acetyltransferase</fullName>
    </submittedName>
</protein>
<dbReference type="PANTHER" id="PTHR10545:SF42">
    <property type="entry name" value="ACETYLTRANSFERASE"/>
    <property type="match status" value="1"/>
</dbReference>
<keyword evidence="1" id="KW-0808">Transferase</keyword>
<comment type="caution">
    <text evidence="4">The sequence shown here is derived from an EMBL/GenBank/DDBJ whole genome shotgun (WGS) entry which is preliminary data.</text>
</comment>
<feature type="domain" description="N-acetyltransferase" evidence="3">
    <location>
        <begin position="2"/>
        <end position="169"/>
    </location>
</feature>
<evidence type="ECO:0000259" key="3">
    <source>
        <dbReference type="PROSITE" id="PS51186"/>
    </source>
</evidence>